<protein>
    <recommendedName>
        <fullName evidence="3">Tetratricopeptide repeat protein</fullName>
    </recommendedName>
</protein>
<dbReference type="AlphaFoldDB" id="A0A8K0JLC3"/>
<dbReference type="Gene3D" id="1.25.40.10">
    <property type="entry name" value="Tetratricopeptide repeat domain"/>
    <property type="match status" value="1"/>
</dbReference>
<dbReference type="Proteomes" id="UP000812966">
    <property type="component" value="Unassembled WGS sequence"/>
</dbReference>
<dbReference type="PANTHER" id="PTHR45588:SF1">
    <property type="entry name" value="WW DOMAIN-CONTAINING PROTEIN"/>
    <property type="match status" value="1"/>
</dbReference>
<dbReference type="SMART" id="SM00028">
    <property type="entry name" value="TPR"/>
    <property type="match status" value="2"/>
</dbReference>
<evidence type="ECO:0008006" key="3">
    <source>
        <dbReference type="Google" id="ProtNLM"/>
    </source>
</evidence>
<evidence type="ECO:0000313" key="1">
    <source>
        <dbReference type="EMBL" id="KAG7532034.1"/>
    </source>
</evidence>
<dbReference type="InterPro" id="IPR011990">
    <property type="entry name" value="TPR-like_helical_dom_sf"/>
</dbReference>
<accession>A0A8K0JLC3</accession>
<dbReference type="SUPFAM" id="SSF48452">
    <property type="entry name" value="TPR-like"/>
    <property type="match status" value="2"/>
</dbReference>
<organism evidence="1 2">
    <name type="scientific">Filobasidium floriforme</name>
    <dbReference type="NCBI Taxonomy" id="5210"/>
    <lineage>
        <taxon>Eukaryota</taxon>
        <taxon>Fungi</taxon>
        <taxon>Dikarya</taxon>
        <taxon>Basidiomycota</taxon>
        <taxon>Agaricomycotina</taxon>
        <taxon>Tremellomycetes</taxon>
        <taxon>Filobasidiales</taxon>
        <taxon>Filobasidiaceae</taxon>
        <taxon>Filobasidium</taxon>
    </lineage>
</organism>
<evidence type="ECO:0000313" key="2">
    <source>
        <dbReference type="Proteomes" id="UP000812966"/>
    </source>
</evidence>
<dbReference type="PANTHER" id="PTHR45588">
    <property type="entry name" value="TPR DOMAIN-CONTAINING PROTEIN"/>
    <property type="match status" value="1"/>
</dbReference>
<gene>
    <name evidence="1" type="ORF">FFLO_03909</name>
</gene>
<comment type="caution">
    <text evidence="1">The sequence shown here is derived from an EMBL/GenBank/DDBJ whole genome shotgun (WGS) entry which is preliminary data.</text>
</comment>
<keyword evidence="2" id="KW-1185">Reference proteome</keyword>
<sequence length="485" mass="54825">MEAIPDPIAVSEPYFDLGPCHFHITTTSPAAQEWFDRGLALCYSFNHEEAVRCFYQCLAHDPQCPMAYWGIAYALGANYNKTWEIFEPGEVESVLPKIKAALDRISELEVKGDQLETALIGSLRARMPDDLERRDYEQWNRAYIAAMREVYKTFPDNLDVTALYAEAMMVLTPWKLWDVHTGLPAHGSLAVEIENVLESAMKRFPLLADRHPGILHFYIHLTEMSSSPEKALPAANALQDLLPDAGHIQHMPSHIYFLAGDYQRAIRSNQLAVQADEKYVNLRGQYRVAMRYVEMIERNLPLGVDLGTSAGYFIESTYAIRVQVYVRFGRWDEIKSLSLPSDPSVYPITTAFTHWGKAIAYSATRDVPAAEASQKLYLSAFEKVPATALMFPNTARDVLSVGTAFLQGELEYRKGNYDTAFSSLEESIRLYDNLVYTEPWSWLTPVRHAYAALKLEQGYVSEALSVYYADLGSQRHSRSGASTPR</sequence>
<name>A0A8K0JLC3_9TREE</name>
<dbReference type="InterPro" id="IPR019734">
    <property type="entry name" value="TPR_rpt"/>
</dbReference>
<dbReference type="EMBL" id="JABELV010000076">
    <property type="protein sequence ID" value="KAG7532034.1"/>
    <property type="molecule type" value="Genomic_DNA"/>
</dbReference>
<proteinExistence type="predicted"/>
<reference evidence="1" key="1">
    <citation type="submission" date="2020-04" db="EMBL/GenBank/DDBJ databases">
        <title>Analysis of mating type loci in Filobasidium floriforme.</title>
        <authorList>
            <person name="Nowrousian M."/>
        </authorList>
    </citation>
    <scope>NUCLEOTIDE SEQUENCE</scope>
    <source>
        <strain evidence="1">CBS 6242</strain>
    </source>
</reference>